<gene>
    <name evidence="3" type="ORF">CYCCA115_LOCUS21669</name>
</gene>
<organism evidence="3 4">
    <name type="scientific">Cylindrotheca closterium</name>
    <dbReference type="NCBI Taxonomy" id="2856"/>
    <lineage>
        <taxon>Eukaryota</taxon>
        <taxon>Sar</taxon>
        <taxon>Stramenopiles</taxon>
        <taxon>Ochrophyta</taxon>
        <taxon>Bacillariophyta</taxon>
        <taxon>Bacillariophyceae</taxon>
        <taxon>Bacillariophycidae</taxon>
        <taxon>Bacillariales</taxon>
        <taxon>Bacillariaceae</taxon>
        <taxon>Cylindrotheca</taxon>
    </lineage>
</organism>
<reference evidence="3" key="1">
    <citation type="submission" date="2023-08" db="EMBL/GenBank/DDBJ databases">
        <authorList>
            <person name="Audoor S."/>
            <person name="Bilcke G."/>
        </authorList>
    </citation>
    <scope>NUCLEOTIDE SEQUENCE</scope>
</reference>
<evidence type="ECO:0000313" key="4">
    <source>
        <dbReference type="Proteomes" id="UP001295423"/>
    </source>
</evidence>
<name>A0AAD2JNK1_9STRA</name>
<dbReference type="Pfam" id="PF24646">
    <property type="entry name" value="DUF7640"/>
    <property type="match status" value="1"/>
</dbReference>
<feature type="chain" id="PRO_5042219319" description="DUF7640 domain-containing protein" evidence="1">
    <location>
        <begin position="24"/>
        <end position="332"/>
    </location>
</feature>
<feature type="non-terminal residue" evidence="3">
    <location>
        <position position="332"/>
    </location>
</feature>
<feature type="signal peptide" evidence="1">
    <location>
        <begin position="1"/>
        <end position="23"/>
    </location>
</feature>
<dbReference type="AlphaFoldDB" id="A0AAD2JNK1"/>
<dbReference type="Proteomes" id="UP001295423">
    <property type="component" value="Unassembled WGS sequence"/>
</dbReference>
<keyword evidence="4" id="KW-1185">Reference proteome</keyword>
<evidence type="ECO:0000256" key="1">
    <source>
        <dbReference type="SAM" id="SignalP"/>
    </source>
</evidence>
<comment type="caution">
    <text evidence="3">The sequence shown here is derived from an EMBL/GenBank/DDBJ whole genome shotgun (WGS) entry which is preliminary data.</text>
</comment>
<accession>A0AAD2JNK1</accession>
<evidence type="ECO:0000259" key="2">
    <source>
        <dbReference type="Pfam" id="PF24646"/>
    </source>
</evidence>
<dbReference type="InterPro" id="IPR056057">
    <property type="entry name" value="DUF7640"/>
</dbReference>
<feature type="domain" description="DUF7640" evidence="2">
    <location>
        <begin position="166"/>
        <end position="230"/>
    </location>
</feature>
<protein>
    <recommendedName>
        <fullName evidence="2">DUF7640 domain-containing protein</fullName>
    </recommendedName>
</protein>
<dbReference type="EMBL" id="CAKOGP040002253">
    <property type="protein sequence ID" value="CAJ1966086.1"/>
    <property type="molecule type" value="Genomic_DNA"/>
</dbReference>
<evidence type="ECO:0000313" key="3">
    <source>
        <dbReference type="EMBL" id="CAJ1966086.1"/>
    </source>
</evidence>
<sequence>MKFSTFSIGLLATCALLQPAVTAQITFVDDCDSTTIQEDRCCIASNGIDVCSNLPSVDGVFTVSKGSCTGGLYCCAYAGSSGGSAIIGENSCTPEPGFVDPTGESTTKDQSCTFAGNTEGDFKVGDGSCKGSVACYQAAQVKGKAVVGNGSCNAGFSACARIGYGTSTAIIGDGSCINWQACMEAGRGGSAEIGTNSCIGTNACYQVGCHEDGIVGDNSCVGFHACFGLGSASYQDIDRASRIGSNSCNCDNCCSCLGQDDKVNIPNNSCNELELSDGSNGPQCCTTDAARGTLPIADDITVTPTPPGGSGGDSGPTFNLQDYTVPAPVCAI</sequence>
<proteinExistence type="predicted"/>
<keyword evidence="1" id="KW-0732">Signal</keyword>